<dbReference type="InterPro" id="IPR050348">
    <property type="entry name" value="Protein-Tyr_Phosphatase"/>
</dbReference>
<dbReference type="EMBL" id="WHVB01000007">
    <property type="protein sequence ID" value="KAF8481003.1"/>
    <property type="molecule type" value="Genomic_DNA"/>
</dbReference>
<protein>
    <submittedName>
        <fullName evidence="5">Phosphatases II</fullName>
    </submittedName>
</protein>
<feature type="compositionally biased region" description="Low complexity" evidence="2">
    <location>
        <begin position="51"/>
        <end position="62"/>
    </location>
</feature>
<accession>A0A9P5MX91</accession>
<dbReference type="OrthoDB" id="10253954at2759"/>
<feature type="domain" description="Tyrosine-protein phosphatase" evidence="3">
    <location>
        <begin position="82"/>
        <end position="382"/>
    </location>
</feature>
<dbReference type="InterPro" id="IPR029021">
    <property type="entry name" value="Prot-tyrosine_phosphatase-like"/>
</dbReference>
<dbReference type="Pfam" id="PF00102">
    <property type="entry name" value="Y_phosphatase"/>
    <property type="match status" value="2"/>
</dbReference>
<dbReference type="PRINTS" id="PR00700">
    <property type="entry name" value="PRTYPHPHTASE"/>
</dbReference>
<evidence type="ECO:0000259" key="3">
    <source>
        <dbReference type="PROSITE" id="PS50055"/>
    </source>
</evidence>
<feature type="region of interest" description="Disordered" evidence="2">
    <location>
        <begin position="316"/>
        <end position="336"/>
    </location>
</feature>
<dbReference type="Proteomes" id="UP000759537">
    <property type="component" value="Unassembled WGS sequence"/>
</dbReference>
<gene>
    <name evidence="5" type="ORF">DFH94DRAFT_437926</name>
</gene>
<dbReference type="InterPro" id="IPR000387">
    <property type="entry name" value="Tyr_Pase_dom"/>
</dbReference>
<comment type="similarity">
    <text evidence="1">Belongs to the protein-tyrosine phosphatase family. Non-receptor class subfamily.</text>
</comment>
<dbReference type="Gene3D" id="3.90.190.10">
    <property type="entry name" value="Protein tyrosine phosphatase superfamily"/>
    <property type="match status" value="1"/>
</dbReference>
<evidence type="ECO:0000256" key="1">
    <source>
        <dbReference type="ARBA" id="ARBA00009649"/>
    </source>
</evidence>
<reference evidence="5" key="2">
    <citation type="journal article" date="2020" name="Nat. Commun.">
        <title>Large-scale genome sequencing of mycorrhizal fungi provides insights into the early evolution of symbiotic traits.</title>
        <authorList>
            <person name="Miyauchi S."/>
            <person name="Kiss E."/>
            <person name="Kuo A."/>
            <person name="Drula E."/>
            <person name="Kohler A."/>
            <person name="Sanchez-Garcia M."/>
            <person name="Morin E."/>
            <person name="Andreopoulos B."/>
            <person name="Barry K.W."/>
            <person name="Bonito G."/>
            <person name="Buee M."/>
            <person name="Carver A."/>
            <person name="Chen C."/>
            <person name="Cichocki N."/>
            <person name="Clum A."/>
            <person name="Culley D."/>
            <person name="Crous P.W."/>
            <person name="Fauchery L."/>
            <person name="Girlanda M."/>
            <person name="Hayes R.D."/>
            <person name="Keri Z."/>
            <person name="LaButti K."/>
            <person name="Lipzen A."/>
            <person name="Lombard V."/>
            <person name="Magnuson J."/>
            <person name="Maillard F."/>
            <person name="Murat C."/>
            <person name="Nolan M."/>
            <person name="Ohm R.A."/>
            <person name="Pangilinan J."/>
            <person name="Pereira M.F."/>
            <person name="Perotto S."/>
            <person name="Peter M."/>
            <person name="Pfister S."/>
            <person name="Riley R."/>
            <person name="Sitrit Y."/>
            <person name="Stielow J.B."/>
            <person name="Szollosi G."/>
            <person name="Zifcakova L."/>
            <person name="Stursova M."/>
            <person name="Spatafora J.W."/>
            <person name="Tedersoo L."/>
            <person name="Vaario L.M."/>
            <person name="Yamada A."/>
            <person name="Yan M."/>
            <person name="Wang P."/>
            <person name="Xu J."/>
            <person name="Bruns T."/>
            <person name="Baldrian P."/>
            <person name="Vilgalys R."/>
            <person name="Dunand C."/>
            <person name="Henrissat B."/>
            <person name="Grigoriev I.V."/>
            <person name="Hibbett D."/>
            <person name="Nagy L.G."/>
            <person name="Martin F.M."/>
        </authorList>
    </citation>
    <scope>NUCLEOTIDE SEQUENCE</scope>
    <source>
        <strain evidence="5">Prilba</strain>
    </source>
</reference>
<proteinExistence type="inferred from homology"/>
<dbReference type="SMART" id="SM00404">
    <property type="entry name" value="PTPc_motif"/>
    <property type="match status" value="1"/>
</dbReference>
<dbReference type="PROSITE" id="PS00383">
    <property type="entry name" value="TYR_PHOSPHATASE_1"/>
    <property type="match status" value="1"/>
</dbReference>
<evidence type="ECO:0000256" key="2">
    <source>
        <dbReference type="SAM" id="MobiDB-lite"/>
    </source>
</evidence>
<dbReference type="PROSITE" id="PS50055">
    <property type="entry name" value="TYR_PHOSPHATASE_PTP"/>
    <property type="match status" value="1"/>
</dbReference>
<reference evidence="5" key="1">
    <citation type="submission" date="2019-10" db="EMBL/GenBank/DDBJ databases">
        <authorList>
            <consortium name="DOE Joint Genome Institute"/>
            <person name="Kuo A."/>
            <person name="Miyauchi S."/>
            <person name="Kiss E."/>
            <person name="Drula E."/>
            <person name="Kohler A."/>
            <person name="Sanchez-Garcia M."/>
            <person name="Andreopoulos B."/>
            <person name="Barry K.W."/>
            <person name="Bonito G."/>
            <person name="Buee M."/>
            <person name="Carver A."/>
            <person name="Chen C."/>
            <person name="Cichocki N."/>
            <person name="Clum A."/>
            <person name="Culley D."/>
            <person name="Crous P.W."/>
            <person name="Fauchery L."/>
            <person name="Girlanda M."/>
            <person name="Hayes R."/>
            <person name="Keri Z."/>
            <person name="LaButti K."/>
            <person name="Lipzen A."/>
            <person name="Lombard V."/>
            <person name="Magnuson J."/>
            <person name="Maillard F."/>
            <person name="Morin E."/>
            <person name="Murat C."/>
            <person name="Nolan M."/>
            <person name="Ohm R."/>
            <person name="Pangilinan J."/>
            <person name="Pereira M."/>
            <person name="Perotto S."/>
            <person name="Peter M."/>
            <person name="Riley R."/>
            <person name="Sitrit Y."/>
            <person name="Stielow B."/>
            <person name="Szollosi G."/>
            <person name="Zifcakova L."/>
            <person name="Stursova M."/>
            <person name="Spatafora J.W."/>
            <person name="Tedersoo L."/>
            <person name="Vaario L.-M."/>
            <person name="Yamada A."/>
            <person name="Yan M."/>
            <person name="Wang P."/>
            <person name="Xu J."/>
            <person name="Bruns T."/>
            <person name="Baldrian P."/>
            <person name="Vilgalys R."/>
            <person name="Henrissat B."/>
            <person name="Grigoriev I.V."/>
            <person name="Hibbett D."/>
            <person name="Nagy L.G."/>
            <person name="Martin F.M."/>
        </authorList>
    </citation>
    <scope>NUCLEOTIDE SEQUENCE</scope>
    <source>
        <strain evidence="5">Prilba</strain>
    </source>
</reference>
<dbReference type="InterPro" id="IPR003595">
    <property type="entry name" value="Tyr_Pase_cat"/>
</dbReference>
<organism evidence="5 6">
    <name type="scientific">Russula ochroleuca</name>
    <dbReference type="NCBI Taxonomy" id="152965"/>
    <lineage>
        <taxon>Eukaryota</taxon>
        <taxon>Fungi</taxon>
        <taxon>Dikarya</taxon>
        <taxon>Basidiomycota</taxon>
        <taxon>Agaricomycotina</taxon>
        <taxon>Agaricomycetes</taxon>
        <taxon>Russulales</taxon>
        <taxon>Russulaceae</taxon>
        <taxon>Russula</taxon>
    </lineage>
</organism>
<dbReference type="InterPro" id="IPR000242">
    <property type="entry name" value="PTP_cat"/>
</dbReference>
<dbReference type="PROSITE" id="PS50056">
    <property type="entry name" value="TYR_PHOSPHATASE_2"/>
    <property type="match status" value="1"/>
</dbReference>
<feature type="domain" description="Tyrosine specific protein phosphatases" evidence="4">
    <location>
        <begin position="263"/>
        <end position="373"/>
    </location>
</feature>
<dbReference type="PANTHER" id="PTHR19134:SF449">
    <property type="entry name" value="TYROSINE-PROTEIN PHOSPHATASE 1"/>
    <property type="match status" value="1"/>
</dbReference>
<sequence length="387" mass="42840">MSPTPVPSWLQKAHNQDHINNAWRILTDRERSRIRVRLLSASRHRLQPDISSPLPSSTQLPSGAHPRLNATDPYSVAQGCSPENYIYNRYSDILPYDHSRVDVGGRYFNANWVRELAGGRWTISTQAPLPNTAHEFLSLIAGIHSPLSPPDEPALSFTRVRTVVQLARNVESGRQKVNPYFPNNPGESSIIRRPSLGTEGLPPLRVTLVKSEVVESAQCVISTVSVTPIVAGVSSPTVIFHHLLYGAWPDHGVPEPEDRAGLLNFIRLVDRTNKDLRGFEETADAEPPIMVHCSAGIGRTGSFIALSSLLRSNGLLSPPSPQPVERDLPRPPPLPISPLDPLPEWISWDEVAQEVDSLREQRPGMVEQPEQGRLVYEVLLGAFTTRN</sequence>
<evidence type="ECO:0000313" key="6">
    <source>
        <dbReference type="Proteomes" id="UP000759537"/>
    </source>
</evidence>
<dbReference type="SUPFAM" id="SSF52799">
    <property type="entry name" value="(Phosphotyrosine protein) phosphatases II"/>
    <property type="match status" value="1"/>
</dbReference>
<comment type="caution">
    <text evidence="5">The sequence shown here is derived from an EMBL/GenBank/DDBJ whole genome shotgun (WGS) entry which is preliminary data.</text>
</comment>
<evidence type="ECO:0000259" key="4">
    <source>
        <dbReference type="PROSITE" id="PS50056"/>
    </source>
</evidence>
<feature type="region of interest" description="Disordered" evidence="2">
    <location>
        <begin position="47"/>
        <end position="70"/>
    </location>
</feature>
<dbReference type="GO" id="GO:0004725">
    <property type="term" value="F:protein tyrosine phosphatase activity"/>
    <property type="evidence" value="ECO:0007669"/>
    <property type="project" value="InterPro"/>
</dbReference>
<name>A0A9P5MX91_9AGAM</name>
<dbReference type="CDD" id="cd00047">
    <property type="entry name" value="PTPc"/>
    <property type="match status" value="1"/>
</dbReference>
<evidence type="ECO:0000313" key="5">
    <source>
        <dbReference type="EMBL" id="KAF8481003.1"/>
    </source>
</evidence>
<dbReference type="PANTHER" id="PTHR19134">
    <property type="entry name" value="RECEPTOR-TYPE TYROSINE-PROTEIN PHOSPHATASE"/>
    <property type="match status" value="1"/>
</dbReference>
<dbReference type="SMART" id="SM00194">
    <property type="entry name" value="PTPc"/>
    <property type="match status" value="1"/>
</dbReference>
<keyword evidence="6" id="KW-1185">Reference proteome</keyword>
<dbReference type="InterPro" id="IPR016130">
    <property type="entry name" value="Tyr_Pase_AS"/>
</dbReference>
<dbReference type="AlphaFoldDB" id="A0A9P5MX91"/>